<dbReference type="Proteomes" id="UP001589607">
    <property type="component" value="Unassembled WGS sequence"/>
</dbReference>
<dbReference type="EMBL" id="JBHMEY010000059">
    <property type="protein sequence ID" value="MFB9097559.1"/>
    <property type="molecule type" value="Genomic_DNA"/>
</dbReference>
<sequence>MILARKNSFTLLVFAYGLSLSFSQTILKGKIVDEANQPISNTNIILKPENAANIVAYGYSNTEGLYELKTTKTGNFVLSFSTLNYETISLPILLSEKETTLENNIRLKYQSIELNEVIIASDRPIVIKKDTIVYDVKAFAQGNEEVVEDLLKKIPGITVESDGTIKIGNQEVEKVMVDYDDFFEKGYKVLTKNMPSSPLEKIEVLQHYSNNKHLKGIENSNKVALNLKLKDDAKRHWFGTVQTGYGLASENRYEVKSNVMNFGKKNKYYFLTSLNNIGEDATGDVSNLIYSYGDEHIGDNERNSTLMSLDASVPQLKQKRVNFNNAELVSLNSIFTLSKKMKLKALLFLNKDENRFFRNSFQSFFANNTVFENTENYTLQKNILIGFGKLDFNYDISKNKTLQVVSKLNANSDKSSSNLLFNDDLLNERLTSKNQLIDEKIIFTNKLTSSKVFLLYGRYINEKTPQEYQLNQFLYADLFPASTANAVAQINENKMSFYGVEAHLLDRKEKGNLLELKIGNQYRKDVLNSNFQLKNDALAIEEPSLFQNKTSYSTNNLYLKTKYNLTFRKTTVFSEINFHQLFNALEKNTSTTKQNPFFINPKIGLEWLVNTKNKIQASYALNRTNASMLTIYDGYIHAGFRSFNKGTGNFNQLDASSFLFNYTLGNWGEKFFANTFVLYTKNHDFFSSNSIISQNYALAEQIIIKDRASLTIASNFDRYFKSIASNFKIKISGTKSNYKNVVNNSDMREVTNYQFNYGLELRSGFRGLFNYHIGTKWNFNEIETTIKNNFTDNTSFLDLSFVFNNRFNLQLQSERYYFGNLDAKTNTYYFLDIETKYTVKENKLSFSLSGNNLFNTAIFRSYSISDISTSKTEYRLQPRYVLLKMEFRF</sequence>
<protein>
    <submittedName>
        <fullName evidence="1">Carboxypeptidase-like regulatory domain-containing protein</fullName>
    </submittedName>
</protein>
<proteinExistence type="predicted"/>
<dbReference type="Pfam" id="PF13715">
    <property type="entry name" value="CarbopepD_reg_2"/>
    <property type="match status" value="1"/>
</dbReference>
<dbReference type="SUPFAM" id="SSF56935">
    <property type="entry name" value="Porins"/>
    <property type="match status" value="1"/>
</dbReference>
<keyword evidence="2" id="KW-1185">Reference proteome</keyword>
<dbReference type="RefSeq" id="WP_236457511.1">
    <property type="nucleotide sequence ID" value="NZ_CBCSGE010000006.1"/>
</dbReference>
<name>A0ABV5GQL6_9FLAO</name>
<gene>
    <name evidence="1" type="ORF">ACFFVF_13635</name>
</gene>
<reference evidence="1 2" key="1">
    <citation type="submission" date="2024-09" db="EMBL/GenBank/DDBJ databases">
        <authorList>
            <person name="Sun Q."/>
            <person name="Mori K."/>
        </authorList>
    </citation>
    <scope>NUCLEOTIDE SEQUENCE [LARGE SCALE GENOMIC DNA]</scope>
    <source>
        <strain evidence="1 2">CECT 7955</strain>
    </source>
</reference>
<accession>A0ABV5GQL6</accession>
<dbReference type="InterPro" id="IPR008969">
    <property type="entry name" value="CarboxyPept-like_regulatory"/>
</dbReference>
<comment type="caution">
    <text evidence="1">The sequence shown here is derived from an EMBL/GenBank/DDBJ whole genome shotgun (WGS) entry which is preliminary data.</text>
</comment>
<evidence type="ECO:0000313" key="2">
    <source>
        <dbReference type="Proteomes" id="UP001589607"/>
    </source>
</evidence>
<evidence type="ECO:0000313" key="1">
    <source>
        <dbReference type="EMBL" id="MFB9097559.1"/>
    </source>
</evidence>
<dbReference type="SUPFAM" id="SSF49464">
    <property type="entry name" value="Carboxypeptidase regulatory domain-like"/>
    <property type="match status" value="1"/>
</dbReference>
<organism evidence="1 2">
    <name type="scientific">Flavobacterium jumunjinense</name>
    <dbReference type="NCBI Taxonomy" id="998845"/>
    <lineage>
        <taxon>Bacteria</taxon>
        <taxon>Pseudomonadati</taxon>
        <taxon>Bacteroidota</taxon>
        <taxon>Flavobacteriia</taxon>
        <taxon>Flavobacteriales</taxon>
        <taxon>Flavobacteriaceae</taxon>
        <taxon>Flavobacterium</taxon>
    </lineage>
</organism>